<dbReference type="InterPro" id="IPR002464">
    <property type="entry name" value="DNA/RNA_helicase_DEAH_CS"/>
</dbReference>
<dbReference type="InterPro" id="IPR050628">
    <property type="entry name" value="SNF2_RAD54_helicase_TF"/>
</dbReference>
<name>A0ABS2YSZ0_POLSE</name>
<keyword evidence="10" id="KW-1133">Transmembrane helix</keyword>
<evidence type="ECO:0000259" key="13">
    <source>
        <dbReference type="PROSITE" id="PS51194"/>
    </source>
</evidence>
<evidence type="ECO:0000256" key="7">
    <source>
        <dbReference type="ARBA" id="ARBA00022840"/>
    </source>
</evidence>
<reference evidence="15" key="1">
    <citation type="journal article" date="2021" name="Cell">
        <title>Tracing the genetic footprints of vertebrate landing in non-teleost ray-finned fishes.</title>
        <authorList>
            <person name="Bi X."/>
            <person name="Wang K."/>
            <person name="Yang L."/>
            <person name="Pan H."/>
            <person name="Jiang H."/>
            <person name="Wei Q."/>
            <person name="Fang M."/>
            <person name="Yu H."/>
            <person name="Zhu C."/>
            <person name="Cai Y."/>
            <person name="He Y."/>
            <person name="Gan X."/>
            <person name="Zeng H."/>
            <person name="Yu D."/>
            <person name="Zhu Y."/>
            <person name="Jiang H."/>
            <person name="Qiu Q."/>
            <person name="Yang H."/>
            <person name="Zhang Y.E."/>
            <person name="Wang W."/>
            <person name="Zhu M."/>
            <person name="He S."/>
            <person name="Zhang G."/>
        </authorList>
    </citation>
    <scope>NUCLEOTIDE SEQUENCE</scope>
    <source>
        <strain evidence="15">Bchr_001</strain>
    </source>
</reference>
<evidence type="ECO:0000256" key="8">
    <source>
        <dbReference type="PROSITE-ProRule" id="PRU01343"/>
    </source>
</evidence>
<keyword evidence="4 8" id="KW-0863">Zinc-finger</keyword>
<dbReference type="Gene3D" id="3.40.50.10810">
    <property type="entry name" value="Tandem AAA-ATPase domain"/>
    <property type="match status" value="1"/>
</dbReference>
<sequence>MEKVLCHIHGSLCLLKTGTKDGPNKGKSFYICGARQENACDFHQVADVPASHCLLHEDSLVELQALIKETKCSTAKNEFQDKCPHERNPFKAQNRNGNEHLSKWKVLNGAEKENDNTDEKCDVKSNTDISTQVTNVSSESWRSTELPKGMKLKKKTFSEGCKSTVNESDGKKEINETEDVQKSHDEHLQDDVSCKEKLNKGQKSLGTKVYLKTENEVEEAKKNLHSTKMSSVCSINSLTNQKKLQLKSVPSVKEPESRPVNDKNNISKPVCKKNISKCLKENEDHPHINESLTHEVLSSRKESPDVSSSKADTKLSNCEKQRDMDKNKEISKVQNVGEEKVILESSQSLLKTILPAASQQAPTGSVQKTITSFPGFIPVANVHRFQDSKSLYNNLSLQLKQKKATVSSVNLSALPDKGERLLNQVKDLEKALGALNLSVPESNGDEKVNTQQSAFYGGRMTEDRLLTVRNMTVDAIDKLHKSLESCPAAETQAEDPKGLKVPLLPHQKHALAWLLWRETQMPCGGILADDMGLGKTLTMIALIMSKKKKKEKEESQESKQKLWISKKDQHDSSPVNAQGSLIICPASLVHHWRKEIERHVKGSRLSVYLYHGQNREKNARILSEYDVVVTTYSLVSKEIPVKKEEKDSPITEEVKQDSKTLSHSPLMQVIWSRIILDEAHNIKNPRVQTSIAVCKLRAERRWAVTGTPIHNNLLDMYSLLKFLRCSPFDEYKLWKAQVDNGSKRGGERLNILTQSLLLRRTKDQLDSFGKPLVSLPERSFKIHSLKLSSDEQSVYDVLLAQSSKNTKSNFLIDHLKLSVAQEFGATQSTAVCFSQGNPQLQATSTIHILSLLLRLRQCCCHLSLLKKALDHTDLQNEGISLTLEEQLNALTLSEVSTLESESTVTLNGSKFNSDLFNDTKESTKIAALLAELKNIAASSDLQKSVIVSQWTSMLRIVAVHLDQMGLSYTTIDGSVNPKQRIDLVEDFNTNRKGKQVMLVSLCAGGVGLNLVGGNHLFLLDMHWNPALEDQACDRVYRVGQLRDVTIHSMIVIIFILAGLIVLLLAIGLSGSSGSGLVQSSAQYPVGNLYNSVVLNCKFVAVDSKGNAVSNIAITWAYQGGIVFKYSSKVNQLQNQLAQFKDRASLFPNDIINGNASLMLNKVQMNDQGAYQCTVSTSAGSGDVTVNLRVAAYSAPVFKTSDAMLIATAQTWYPLPTVQWTNFNGTIISTSLNSSANSAGIYKITTVLPSYKQDDNYGLTIQNNLVISVCTVVVTGNKPS</sequence>
<feature type="region of interest" description="Disordered" evidence="9">
    <location>
        <begin position="548"/>
        <end position="574"/>
    </location>
</feature>
<dbReference type="InterPro" id="IPR036179">
    <property type="entry name" value="Ig-like_dom_sf"/>
</dbReference>
<protein>
    <submittedName>
        <fullName evidence="15">TTF2 factor</fullName>
    </submittedName>
</protein>
<evidence type="ECO:0000256" key="3">
    <source>
        <dbReference type="ARBA" id="ARBA00022741"/>
    </source>
</evidence>
<dbReference type="Pfam" id="PF06839">
    <property type="entry name" value="Zn_ribbon_GRF"/>
    <property type="match status" value="1"/>
</dbReference>
<feature type="transmembrane region" description="Helical" evidence="10">
    <location>
        <begin position="1046"/>
        <end position="1068"/>
    </location>
</feature>
<keyword evidence="3" id="KW-0547">Nucleotide-binding</keyword>
<keyword evidence="10" id="KW-0472">Membrane</keyword>
<dbReference type="Pfam" id="PF00176">
    <property type="entry name" value="SNF2-rel_dom"/>
    <property type="match status" value="1"/>
</dbReference>
<dbReference type="Proteomes" id="UP001166052">
    <property type="component" value="Unassembled WGS sequence"/>
</dbReference>
<dbReference type="InterPro" id="IPR007110">
    <property type="entry name" value="Ig-like_dom"/>
</dbReference>
<keyword evidence="7" id="KW-0067">ATP-binding</keyword>
<evidence type="ECO:0000256" key="4">
    <source>
        <dbReference type="ARBA" id="ARBA00022771"/>
    </source>
</evidence>
<dbReference type="InterPro" id="IPR014001">
    <property type="entry name" value="Helicase_ATP-bd"/>
</dbReference>
<dbReference type="InterPro" id="IPR013106">
    <property type="entry name" value="Ig_V-set"/>
</dbReference>
<feature type="non-terminal residue" evidence="15">
    <location>
        <position position="1279"/>
    </location>
</feature>
<dbReference type="InterPro" id="IPR010666">
    <property type="entry name" value="Znf_GRF"/>
</dbReference>
<evidence type="ECO:0000256" key="6">
    <source>
        <dbReference type="ARBA" id="ARBA00022833"/>
    </source>
</evidence>
<dbReference type="EMBL" id="JAAWVN010001711">
    <property type="protein sequence ID" value="MBN3289191.1"/>
    <property type="molecule type" value="Genomic_DNA"/>
</dbReference>
<evidence type="ECO:0000313" key="16">
    <source>
        <dbReference type="Proteomes" id="UP001166052"/>
    </source>
</evidence>
<feature type="region of interest" description="Disordered" evidence="9">
    <location>
        <begin position="248"/>
        <end position="267"/>
    </location>
</feature>
<proteinExistence type="predicted"/>
<dbReference type="SMART" id="SM00487">
    <property type="entry name" value="DEXDc"/>
    <property type="match status" value="1"/>
</dbReference>
<keyword evidence="10" id="KW-0812">Transmembrane</keyword>
<dbReference type="Gene3D" id="3.40.50.300">
    <property type="entry name" value="P-loop containing nucleotide triphosphate hydrolases"/>
    <property type="match status" value="1"/>
</dbReference>
<organism evidence="15 16">
    <name type="scientific">Polypterus senegalus</name>
    <name type="common">Senegal bichir</name>
    <dbReference type="NCBI Taxonomy" id="55291"/>
    <lineage>
        <taxon>Eukaryota</taxon>
        <taxon>Metazoa</taxon>
        <taxon>Chordata</taxon>
        <taxon>Craniata</taxon>
        <taxon>Vertebrata</taxon>
        <taxon>Euteleostomi</taxon>
        <taxon>Actinopterygii</taxon>
        <taxon>Polypteriformes</taxon>
        <taxon>Polypteridae</taxon>
        <taxon>Polypterus</taxon>
    </lineage>
</organism>
<evidence type="ECO:0000313" key="15">
    <source>
        <dbReference type="EMBL" id="MBN3289191.1"/>
    </source>
</evidence>
<dbReference type="SUPFAM" id="SSF48726">
    <property type="entry name" value="Immunoglobulin"/>
    <property type="match status" value="1"/>
</dbReference>
<feature type="compositionally biased region" description="Basic and acidic residues" evidence="9">
    <location>
        <begin position="311"/>
        <end position="322"/>
    </location>
</feature>
<dbReference type="PROSITE" id="PS00690">
    <property type="entry name" value="DEAH_ATP_HELICASE"/>
    <property type="match status" value="1"/>
</dbReference>
<feature type="compositionally biased region" description="Basic and acidic residues" evidence="9">
    <location>
        <begin position="551"/>
        <end position="571"/>
    </location>
</feature>
<dbReference type="SMART" id="SM00409">
    <property type="entry name" value="IG"/>
    <property type="match status" value="1"/>
</dbReference>
<evidence type="ECO:0000256" key="5">
    <source>
        <dbReference type="ARBA" id="ARBA00022801"/>
    </source>
</evidence>
<keyword evidence="6" id="KW-0862">Zinc</keyword>
<evidence type="ECO:0000259" key="12">
    <source>
        <dbReference type="PROSITE" id="PS51192"/>
    </source>
</evidence>
<dbReference type="CDD" id="cd18793">
    <property type="entry name" value="SF2_C_SNF"/>
    <property type="match status" value="1"/>
</dbReference>
<comment type="subcellular location">
    <subcellularLocation>
        <location evidence="1">Nucleus</location>
    </subcellularLocation>
</comment>
<dbReference type="PROSITE" id="PS51194">
    <property type="entry name" value="HELICASE_CTER"/>
    <property type="match status" value="1"/>
</dbReference>
<dbReference type="SUPFAM" id="SSF52540">
    <property type="entry name" value="P-loop containing nucleoside triphosphate hydrolases"/>
    <property type="match status" value="2"/>
</dbReference>
<dbReference type="PANTHER" id="PTHR45626">
    <property type="entry name" value="TRANSCRIPTION TERMINATION FACTOR 2-RELATED"/>
    <property type="match status" value="1"/>
</dbReference>
<comment type="caution">
    <text evidence="15">The sequence shown here is derived from an EMBL/GenBank/DDBJ whole genome shotgun (WGS) entry which is preliminary data.</text>
</comment>
<dbReference type="InterPro" id="IPR000330">
    <property type="entry name" value="SNF2_N"/>
</dbReference>
<dbReference type="PROSITE" id="PS50835">
    <property type="entry name" value="IG_LIKE"/>
    <property type="match status" value="1"/>
</dbReference>
<feature type="region of interest" description="Disordered" evidence="9">
    <location>
        <begin position="161"/>
        <end position="187"/>
    </location>
</feature>
<feature type="non-terminal residue" evidence="15">
    <location>
        <position position="1"/>
    </location>
</feature>
<evidence type="ECO:0000256" key="2">
    <source>
        <dbReference type="ARBA" id="ARBA00022723"/>
    </source>
</evidence>
<dbReference type="PROSITE" id="PS51192">
    <property type="entry name" value="HELICASE_ATP_BIND_1"/>
    <property type="match status" value="1"/>
</dbReference>
<dbReference type="PROSITE" id="PS51999">
    <property type="entry name" value="ZF_GRF"/>
    <property type="match status" value="1"/>
</dbReference>
<feature type="domain" description="Ig-like" evidence="11">
    <location>
        <begin position="1090"/>
        <end position="1188"/>
    </location>
</feature>
<evidence type="ECO:0000259" key="11">
    <source>
        <dbReference type="PROSITE" id="PS50835"/>
    </source>
</evidence>
<dbReference type="InterPro" id="IPR013783">
    <property type="entry name" value="Ig-like_fold"/>
</dbReference>
<evidence type="ECO:0000256" key="1">
    <source>
        <dbReference type="ARBA" id="ARBA00004123"/>
    </source>
</evidence>
<keyword evidence="5" id="KW-0378">Hydrolase</keyword>
<feature type="domain" description="Helicase ATP-binding" evidence="12">
    <location>
        <begin position="516"/>
        <end position="726"/>
    </location>
</feature>
<dbReference type="InterPro" id="IPR038718">
    <property type="entry name" value="SNF2-like_sf"/>
</dbReference>
<evidence type="ECO:0000256" key="10">
    <source>
        <dbReference type="SAM" id="Phobius"/>
    </source>
</evidence>
<dbReference type="InterPro" id="IPR027417">
    <property type="entry name" value="P-loop_NTPase"/>
</dbReference>
<dbReference type="InterPro" id="IPR001650">
    <property type="entry name" value="Helicase_C-like"/>
</dbReference>
<dbReference type="Pfam" id="PF00271">
    <property type="entry name" value="Helicase_C"/>
    <property type="match status" value="1"/>
</dbReference>
<keyword evidence="16" id="KW-1185">Reference proteome</keyword>
<accession>A0ABS2YSZ0</accession>
<dbReference type="InterPro" id="IPR003599">
    <property type="entry name" value="Ig_sub"/>
</dbReference>
<feature type="domain" description="GRF-type" evidence="14">
    <location>
        <begin position="6"/>
        <end position="49"/>
    </location>
</feature>
<evidence type="ECO:0000256" key="9">
    <source>
        <dbReference type="SAM" id="MobiDB-lite"/>
    </source>
</evidence>
<dbReference type="InterPro" id="IPR049730">
    <property type="entry name" value="SNF2/RAD54-like_C"/>
</dbReference>
<dbReference type="CDD" id="cd18072">
    <property type="entry name" value="DEXHc_TTF2"/>
    <property type="match status" value="1"/>
</dbReference>
<keyword evidence="2" id="KW-0479">Metal-binding</keyword>
<gene>
    <name evidence="15" type="primary">Ttf2</name>
    <name evidence="15" type="ORF">GTO92_0003121</name>
</gene>
<feature type="region of interest" description="Disordered" evidence="9">
    <location>
        <begin position="282"/>
        <end position="322"/>
    </location>
</feature>
<dbReference type="PANTHER" id="PTHR45626:SF50">
    <property type="entry name" value="TRANSCRIPTION TERMINATION FACTOR 2"/>
    <property type="match status" value="1"/>
</dbReference>
<evidence type="ECO:0000259" key="14">
    <source>
        <dbReference type="PROSITE" id="PS51999"/>
    </source>
</evidence>
<dbReference type="Gene3D" id="2.60.40.10">
    <property type="entry name" value="Immunoglobulins"/>
    <property type="match status" value="1"/>
</dbReference>
<feature type="domain" description="Helicase C-terminal" evidence="13">
    <location>
        <begin position="924"/>
        <end position="1100"/>
    </location>
</feature>
<dbReference type="SMART" id="SM00490">
    <property type="entry name" value="HELICc"/>
    <property type="match status" value="1"/>
</dbReference>
<feature type="compositionally biased region" description="Basic and acidic residues" evidence="9">
    <location>
        <begin position="168"/>
        <end position="187"/>
    </location>
</feature>
<dbReference type="Pfam" id="PF07686">
    <property type="entry name" value="V-set"/>
    <property type="match status" value="1"/>
</dbReference>